<evidence type="ECO:0000256" key="1">
    <source>
        <dbReference type="SAM" id="MobiDB-lite"/>
    </source>
</evidence>
<proteinExistence type="predicted"/>
<evidence type="ECO:0000313" key="2">
    <source>
        <dbReference type="EMBL" id="KAG9345931.1"/>
    </source>
</evidence>
<dbReference type="EMBL" id="JAFBMS010000016">
    <property type="protein sequence ID" value="KAG9345931.1"/>
    <property type="molecule type" value="Genomic_DNA"/>
</dbReference>
<feature type="region of interest" description="Disordered" evidence="1">
    <location>
        <begin position="23"/>
        <end position="43"/>
    </location>
</feature>
<keyword evidence="3" id="KW-1185">Reference proteome</keyword>
<reference evidence="2" key="1">
    <citation type="thesis" date="2021" institute="BYU ScholarsArchive" country="Provo, UT, USA">
        <title>Applications of and Algorithms for Genome Assembly and Genomic Analyses with an Emphasis on Marine Teleosts.</title>
        <authorList>
            <person name="Pickett B.D."/>
        </authorList>
    </citation>
    <scope>NUCLEOTIDE SEQUENCE</scope>
    <source>
        <strain evidence="2">HI-2016</strain>
    </source>
</reference>
<dbReference type="AlphaFoldDB" id="A0A8T2P3P1"/>
<organism evidence="2 3">
    <name type="scientific">Albula glossodonta</name>
    <name type="common">roundjaw bonefish</name>
    <dbReference type="NCBI Taxonomy" id="121402"/>
    <lineage>
        <taxon>Eukaryota</taxon>
        <taxon>Metazoa</taxon>
        <taxon>Chordata</taxon>
        <taxon>Craniata</taxon>
        <taxon>Vertebrata</taxon>
        <taxon>Euteleostomi</taxon>
        <taxon>Actinopterygii</taxon>
        <taxon>Neopterygii</taxon>
        <taxon>Teleostei</taxon>
        <taxon>Albuliformes</taxon>
        <taxon>Albulidae</taxon>
        <taxon>Albula</taxon>
    </lineage>
</organism>
<sequence length="93" mass="10346">MNADFQALEDIVERWRWGRATADRSQRDIDQPFNKPSPLSSDMVSIVPGPRLRGQMIGLKPPSVKELSWTNDSLGTPSLGAQLVTDRVKLLAD</sequence>
<dbReference type="Proteomes" id="UP000824540">
    <property type="component" value="Unassembled WGS sequence"/>
</dbReference>
<name>A0A8T2P3P1_9TELE</name>
<gene>
    <name evidence="2" type="ORF">JZ751_007745</name>
</gene>
<accession>A0A8T2P3P1</accession>
<comment type="caution">
    <text evidence="2">The sequence shown here is derived from an EMBL/GenBank/DDBJ whole genome shotgun (WGS) entry which is preliminary data.</text>
</comment>
<evidence type="ECO:0000313" key="3">
    <source>
        <dbReference type="Proteomes" id="UP000824540"/>
    </source>
</evidence>
<protein>
    <submittedName>
        <fullName evidence="2">Uncharacterized protein</fullName>
    </submittedName>
</protein>